<organism evidence="1 2">
    <name type="scientific">Flaviramulus multivorans</name>
    <dbReference type="NCBI Taxonomy" id="1304750"/>
    <lineage>
        <taxon>Bacteria</taxon>
        <taxon>Pseudomonadati</taxon>
        <taxon>Bacteroidota</taxon>
        <taxon>Flavobacteriia</taxon>
        <taxon>Flavobacteriales</taxon>
        <taxon>Flavobacteriaceae</taxon>
        <taxon>Flaviramulus</taxon>
    </lineage>
</organism>
<reference evidence="1 2" key="1">
    <citation type="submission" date="2022-01" db="EMBL/GenBank/DDBJ databases">
        <title>Draft genome sequence of Sabulilitoribacter multivorans KCTC 32326.</title>
        <authorList>
            <person name="Oh J.-S."/>
        </authorList>
    </citation>
    <scope>NUCLEOTIDE SEQUENCE [LARGE SCALE GENOMIC DNA]</scope>
    <source>
        <strain evidence="1 2">M-M16</strain>
    </source>
</reference>
<keyword evidence="2" id="KW-1185">Reference proteome</keyword>
<comment type="caution">
    <text evidence="1">The sequence shown here is derived from an EMBL/GenBank/DDBJ whole genome shotgun (WGS) entry which is preliminary data.</text>
</comment>
<evidence type="ECO:0000313" key="2">
    <source>
        <dbReference type="Proteomes" id="UP001200022"/>
    </source>
</evidence>
<dbReference type="RefSeq" id="WP_237231985.1">
    <property type="nucleotide sequence ID" value="NZ_JAKKDV010000005.1"/>
</dbReference>
<evidence type="ECO:0000313" key="1">
    <source>
        <dbReference type="EMBL" id="MCF7561313.1"/>
    </source>
</evidence>
<name>A0ABS9IL19_9FLAO</name>
<dbReference type="EMBL" id="JAKKDV010000005">
    <property type="protein sequence ID" value="MCF7561313.1"/>
    <property type="molecule type" value="Genomic_DNA"/>
</dbReference>
<accession>A0ABS9IL19</accession>
<sequence>MKSYKLSFATVLILKNNLAEVIVDDGIEMNTTHAKEYLNFLSNNLEAPYSLIINRKHSYTYTFEAQKLIVNNPKVRNLAVVVASSSGLMASKSILNLNKDNGWNTKFFRTREDAVSWMNKKGHNHSQTI</sequence>
<protein>
    <recommendedName>
        <fullName evidence="3">SpoIIAA-like</fullName>
    </recommendedName>
</protein>
<gene>
    <name evidence="1" type="ORF">L3X39_11760</name>
</gene>
<proteinExistence type="predicted"/>
<dbReference type="Proteomes" id="UP001200022">
    <property type="component" value="Unassembled WGS sequence"/>
</dbReference>
<evidence type="ECO:0008006" key="3">
    <source>
        <dbReference type="Google" id="ProtNLM"/>
    </source>
</evidence>